<keyword evidence="5 6" id="KW-0472">Membrane</keyword>
<keyword evidence="3 6" id="KW-0812">Transmembrane</keyword>
<evidence type="ECO:0000256" key="6">
    <source>
        <dbReference type="SAM" id="Phobius"/>
    </source>
</evidence>
<comment type="subcellular location">
    <subcellularLocation>
        <location evidence="1">Membrane</location>
    </subcellularLocation>
</comment>
<dbReference type="OrthoDB" id="340608at2759"/>
<evidence type="ECO:0000313" key="7">
    <source>
        <dbReference type="EMBL" id="CAA2990450.1"/>
    </source>
</evidence>
<dbReference type="GO" id="GO:0005794">
    <property type="term" value="C:Golgi apparatus"/>
    <property type="evidence" value="ECO:0007669"/>
    <property type="project" value="TreeGrafter"/>
</dbReference>
<sequence length="112" mass="12522">MEMEEVSSSSANAAEIPSVPVQRGRSKAMYQFTQQNLPACKPVLTPTWVVTICFAVGTIFIPIGLFSLQVSQSVLEIVDRYDVECVPLSFRSNKLEYIKDSSIPKNCSRYLQ</sequence>
<dbReference type="GO" id="GO:0005886">
    <property type="term" value="C:plasma membrane"/>
    <property type="evidence" value="ECO:0007669"/>
    <property type="project" value="TreeGrafter"/>
</dbReference>
<dbReference type="AlphaFoldDB" id="A0A8S0SEV2"/>
<accession>A0A8S0SEV2</accession>
<evidence type="ECO:0000256" key="5">
    <source>
        <dbReference type="ARBA" id="ARBA00023136"/>
    </source>
</evidence>
<feature type="transmembrane region" description="Helical" evidence="6">
    <location>
        <begin position="48"/>
        <end position="68"/>
    </location>
</feature>
<name>A0A8S0SEV2_OLEEU</name>
<evidence type="ECO:0000313" key="8">
    <source>
        <dbReference type="Proteomes" id="UP000594638"/>
    </source>
</evidence>
<feature type="non-terminal residue" evidence="7">
    <location>
        <position position="1"/>
    </location>
</feature>
<dbReference type="Proteomes" id="UP000594638">
    <property type="component" value="Unassembled WGS sequence"/>
</dbReference>
<evidence type="ECO:0000256" key="3">
    <source>
        <dbReference type="ARBA" id="ARBA00022692"/>
    </source>
</evidence>
<organism evidence="7 8">
    <name type="scientific">Olea europaea subsp. europaea</name>
    <dbReference type="NCBI Taxonomy" id="158383"/>
    <lineage>
        <taxon>Eukaryota</taxon>
        <taxon>Viridiplantae</taxon>
        <taxon>Streptophyta</taxon>
        <taxon>Embryophyta</taxon>
        <taxon>Tracheophyta</taxon>
        <taxon>Spermatophyta</taxon>
        <taxon>Magnoliopsida</taxon>
        <taxon>eudicotyledons</taxon>
        <taxon>Gunneridae</taxon>
        <taxon>Pentapetalae</taxon>
        <taxon>asterids</taxon>
        <taxon>lamiids</taxon>
        <taxon>Lamiales</taxon>
        <taxon>Oleaceae</taxon>
        <taxon>Oleeae</taxon>
        <taxon>Olea</taxon>
    </lineage>
</organism>
<comment type="caution">
    <text evidence="7">The sequence shown here is derived from an EMBL/GenBank/DDBJ whole genome shotgun (WGS) entry which is preliminary data.</text>
</comment>
<keyword evidence="4 6" id="KW-1133">Transmembrane helix</keyword>
<keyword evidence="8" id="KW-1185">Reference proteome</keyword>
<evidence type="ECO:0000256" key="2">
    <source>
        <dbReference type="ARBA" id="ARBA00009457"/>
    </source>
</evidence>
<dbReference type="GO" id="GO:0005783">
    <property type="term" value="C:endoplasmic reticulum"/>
    <property type="evidence" value="ECO:0007669"/>
    <property type="project" value="TreeGrafter"/>
</dbReference>
<comment type="similarity">
    <text evidence="2">Belongs to the CDC50/LEM3 family.</text>
</comment>
<reference evidence="7 8" key="1">
    <citation type="submission" date="2019-12" db="EMBL/GenBank/DDBJ databases">
        <authorList>
            <person name="Alioto T."/>
            <person name="Alioto T."/>
            <person name="Gomez Garrido J."/>
        </authorList>
    </citation>
    <scope>NUCLEOTIDE SEQUENCE [LARGE SCALE GENOMIC DNA]</scope>
</reference>
<evidence type="ECO:0000256" key="4">
    <source>
        <dbReference type="ARBA" id="ARBA00022989"/>
    </source>
</evidence>
<dbReference type="InterPro" id="IPR005045">
    <property type="entry name" value="CDC50/LEM3_fam"/>
</dbReference>
<protein>
    <submittedName>
        <fullName evidence="7">ALA-interacting subunit 2</fullName>
    </submittedName>
</protein>
<dbReference type="PANTHER" id="PTHR10926:SF29">
    <property type="entry name" value="ALA-INTERACTING SUBUNIT 2-RELATED"/>
    <property type="match status" value="1"/>
</dbReference>
<dbReference type="EMBL" id="CACTIH010004290">
    <property type="protein sequence ID" value="CAA2990450.1"/>
    <property type="molecule type" value="Genomic_DNA"/>
</dbReference>
<proteinExistence type="inferred from homology"/>
<evidence type="ECO:0000256" key="1">
    <source>
        <dbReference type="ARBA" id="ARBA00004370"/>
    </source>
</evidence>
<gene>
    <name evidence="7" type="ORF">OLEA9_A118160</name>
</gene>
<dbReference type="PANTHER" id="PTHR10926">
    <property type="entry name" value="CELL CYCLE CONTROL PROTEIN 50"/>
    <property type="match status" value="1"/>
</dbReference>
<dbReference type="Gramene" id="OE9A118160T1">
    <property type="protein sequence ID" value="OE9A118160C1"/>
    <property type="gene ID" value="OE9A118160"/>
</dbReference>